<evidence type="ECO:0000256" key="2">
    <source>
        <dbReference type="ARBA" id="ARBA00012438"/>
    </source>
</evidence>
<keyword evidence="5" id="KW-0547">Nucleotide-binding</keyword>
<evidence type="ECO:0000313" key="10">
    <source>
        <dbReference type="EMBL" id="MDQ0256424.1"/>
    </source>
</evidence>
<dbReference type="SUPFAM" id="SSF55874">
    <property type="entry name" value="ATPase domain of HSP90 chaperone/DNA topoisomerase II/histidine kinase"/>
    <property type="match status" value="1"/>
</dbReference>
<organism evidence="10 11">
    <name type="scientific">Evansella vedderi</name>
    <dbReference type="NCBI Taxonomy" id="38282"/>
    <lineage>
        <taxon>Bacteria</taxon>
        <taxon>Bacillati</taxon>
        <taxon>Bacillota</taxon>
        <taxon>Bacilli</taxon>
        <taxon>Bacillales</taxon>
        <taxon>Bacillaceae</taxon>
        <taxon>Evansella</taxon>
    </lineage>
</organism>
<dbReference type="InterPro" id="IPR035965">
    <property type="entry name" value="PAS-like_dom_sf"/>
</dbReference>
<dbReference type="Proteomes" id="UP001230005">
    <property type="component" value="Unassembled WGS sequence"/>
</dbReference>
<comment type="caution">
    <text evidence="10">The sequence shown here is derived from an EMBL/GenBank/DDBJ whole genome shotgun (WGS) entry which is preliminary data.</text>
</comment>
<evidence type="ECO:0000256" key="1">
    <source>
        <dbReference type="ARBA" id="ARBA00000085"/>
    </source>
</evidence>
<dbReference type="Pfam" id="PF02518">
    <property type="entry name" value="HATPase_c"/>
    <property type="match status" value="1"/>
</dbReference>
<keyword evidence="3" id="KW-0597">Phosphoprotein</keyword>
<dbReference type="Pfam" id="PF00512">
    <property type="entry name" value="HisKA"/>
    <property type="match status" value="1"/>
</dbReference>
<dbReference type="InterPro" id="IPR005467">
    <property type="entry name" value="His_kinase_dom"/>
</dbReference>
<dbReference type="InterPro" id="IPR003594">
    <property type="entry name" value="HATPase_dom"/>
</dbReference>
<keyword evidence="4" id="KW-0808">Transferase</keyword>
<keyword evidence="6 10" id="KW-0418">Kinase</keyword>
<evidence type="ECO:0000256" key="4">
    <source>
        <dbReference type="ARBA" id="ARBA00022679"/>
    </source>
</evidence>
<dbReference type="Gene3D" id="1.10.287.130">
    <property type="match status" value="1"/>
</dbReference>
<evidence type="ECO:0000256" key="8">
    <source>
        <dbReference type="ARBA" id="ARBA00023012"/>
    </source>
</evidence>
<evidence type="ECO:0000256" key="6">
    <source>
        <dbReference type="ARBA" id="ARBA00022777"/>
    </source>
</evidence>
<evidence type="ECO:0000313" key="11">
    <source>
        <dbReference type="Proteomes" id="UP001230005"/>
    </source>
</evidence>
<comment type="catalytic activity">
    <reaction evidence="1">
        <text>ATP + protein L-histidine = ADP + protein N-phospho-L-histidine.</text>
        <dbReference type="EC" id="2.7.13.3"/>
    </reaction>
</comment>
<feature type="domain" description="Histidine kinase" evidence="9">
    <location>
        <begin position="146"/>
        <end position="350"/>
    </location>
</feature>
<dbReference type="EMBL" id="JAUSUG010000016">
    <property type="protein sequence ID" value="MDQ0256424.1"/>
    <property type="molecule type" value="Genomic_DNA"/>
</dbReference>
<dbReference type="SMART" id="SM00387">
    <property type="entry name" value="HATPase_c"/>
    <property type="match status" value="1"/>
</dbReference>
<keyword evidence="11" id="KW-1185">Reference proteome</keyword>
<dbReference type="PROSITE" id="PS50109">
    <property type="entry name" value="HIS_KIN"/>
    <property type="match status" value="1"/>
</dbReference>
<dbReference type="PANTHER" id="PTHR43065:SF46">
    <property type="entry name" value="C4-DICARBOXYLATE TRANSPORT SENSOR PROTEIN DCTB"/>
    <property type="match status" value="1"/>
</dbReference>
<keyword evidence="7" id="KW-0067">ATP-binding</keyword>
<name>A0ABT9ZYV1_9BACI</name>
<dbReference type="Gene3D" id="3.30.565.10">
    <property type="entry name" value="Histidine kinase-like ATPase, C-terminal domain"/>
    <property type="match status" value="1"/>
</dbReference>
<protein>
    <recommendedName>
        <fullName evidence="2">histidine kinase</fullName>
        <ecNumber evidence="2">2.7.13.3</ecNumber>
    </recommendedName>
</protein>
<dbReference type="CDD" id="cd00082">
    <property type="entry name" value="HisKA"/>
    <property type="match status" value="1"/>
</dbReference>
<dbReference type="GO" id="GO:0016301">
    <property type="term" value="F:kinase activity"/>
    <property type="evidence" value="ECO:0007669"/>
    <property type="project" value="UniProtKB-KW"/>
</dbReference>
<dbReference type="SUPFAM" id="SSF47384">
    <property type="entry name" value="Homodimeric domain of signal transducing histidine kinase"/>
    <property type="match status" value="1"/>
</dbReference>
<dbReference type="EC" id="2.7.13.3" evidence="2"/>
<evidence type="ECO:0000256" key="7">
    <source>
        <dbReference type="ARBA" id="ARBA00022840"/>
    </source>
</evidence>
<evidence type="ECO:0000259" key="9">
    <source>
        <dbReference type="PROSITE" id="PS50109"/>
    </source>
</evidence>
<dbReference type="InterPro" id="IPR036890">
    <property type="entry name" value="HATPase_C_sf"/>
</dbReference>
<dbReference type="InterPro" id="IPR036097">
    <property type="entry name" value="HisK_dim/P_sf"/>
</dbReference>
<accession>A0ABT9ZYV1</accession>
<dbReference type="SMART" id="SM00388">
    <property type="entry name" value="HisKA"/>
    <property type="match status" value="1"/>
</dbReference>
<dbReference type="PRINTS" id="PR00344">
    <property type="entry name" value="BCTRLSENSOR"/>
</dbReference>
<dbReference type="Gene3D" id="3.30.450.20">
    <property type="entry name" value="PAS domain"/>
    <property type="match status" value="1"/>
</dbReference>
<dbReference type="RefSeq" id="WP_307328517.1">
    <property type="nucleotide sequence ID" value="NZ_JAUSUG010000016.1"/>
</dbReference>
<proteinExistence type="predicted"/>
<dbReference type="PANTHER" id="PTHR43065">
    <property type="entry name" value="SENSOR HISTIDINE KINASE"/>
    <property type="match status" value="1"/>
</dbReference>
<evidence type="ECO:0000256" key="3">
    <source>
        <dbReference type="ARBA" id="ARBA00022553"/>
    </source>
</evidence>
<gene>
    <name evidence="10" type="ORF">J2S74_003844</name>
</gene>
<dbReference type="InterPro" id="IPR004358">
    <property type="entry name" value="Sig_transdc_His_kin-like_C"/>
</dbReference>
<keyword evidence="8" id="KW-0902">Two-component regulatory system</keyword>
<sequence>MYKELNYVNEKLDMIRVLENINEPCLFLNNKWKIEFINDEAETFYKEQNSRNRWLREELLGTNFWDVFSDYVDTMEYKLIHEAYKEKQIKEFKFLTKYSKRWIKVKVIPNAHGVVILFHDLTLGEETEKQRIFYEKLNAIREMAAGVAHEIRNPITTVKGFLQILEQNEGNEKYKDIYKLLIDEINRVNGLITEFLDISKDKSNKKEHQDLNEIISTLFPLIETRAIKEGKLVELQLSEISKLFVDKNEIRQLLLNLINNALDAIVAKKSVKVSTYEEHNEIILSIADEGSGIPPHLIGSIENFFFTTKEEGTGLGLPICFSIAKRNNGRIDYLSSSKGTTFNVYFLKTLKNGSPSE</sequence>
<evidence type="ECO:0000256" key="5">
    <source>
        <dbReference type="ARBA" id="ARBA00022741"/>
    </source>
</evidence>
<reference evidence="10 11" key="1">
    <citation type="submission" date="2023-07" db="EMBL/GenBank/DDBJ databases">
        <title>Genomic Encyclopedia of Type Strains, Phase IV (KMG-IV): sequencing the most valuable type-strain genomes for metagenomic binning, comparative biology and taxonomic classification.</title>
        <authorList>
            <person name="Goeker M."/>
        </authorList>
    </citation>
    <scope>NUCLEOTIDE SEQUENCE [LARGE SCALE GENOMIC DNA]</scope>
    <source>
        <strain evidence="10 11">DSM 9768</strain>
    </source>
</reference>
<dbReference type="SUPFAM" id="SSF55785">
    <property type="entry name" value="PYP-like sensor domain (PAS domain)"/>
    <property type="match status" value="1"/>
</dbReference>
<dbReference type="InterPro" id="IPR003661">
    <property type="entry name" value="HisK_dim/P_dom"/>
</dbReference>